<reference evidence="3" key="1">
    <citation type="submission" date="2016-10" db="EMBL/GenBank/DDBJ databases">
        <authorList>
            <person name="Varghese N."/>
            <person name="Submissions S."/>
        </authorList>
    </citation>
    <scope>NUCLEOTIDE SEQUENCE [LARGE SCALE GENOMIC DNA]</scope>
    <source>
        <strain evidence="3">DSM 43163</strain>
    </source>
</reference>
<dbReference type="Gene3D" id="1.10.260.40">
    <property type="entry name" value="lambda repressor-like DNA-binding domains"/>
    <property type="match status" value="1"/>
</dbReference>
<dbReference type="CDD" id="cd00093">
    <property type="entry name" value="HTH_XRE"/>
    <property type="match status" value="1"/>
</dbReference>
<dbReference type="RefSeq" id="WP_103937877.1">
    <property type="nucleotide sequence ID" value="NZ_FNVO01000004.1"/>
</dbReference>
<dbReference type="InterPro" id="IPR010982">
    <property type="entry name" value="Lambda_DNA-bd_dom_sf"/>
</dbReference>
<dbReference type="Pfam" id="PF13560">
    <property type="entry name" value="HTH_31"/>
    <property type="match status" value="1"/>
</dbReference>
<dbReference type="InterPro" id="IPR043917">
    <property type="entry name" value="DUF5753"/>
</dbReference>
<accession>A0A1H5ZBX5</accession>
<dbReference type="SUPFAM" id="SSF47413">
    <property type="entry name" value="lambda repressor-like DNA-binding domains"/>
    <property type="match status" value="1"/>
</dbReference>
<dbReference type="EMBL" id="FNVO01000004">
    <property type="protein sequence ID" value="SEG33574.1"/>
    <property type="molecule type" value="Genomic_DNA"/>
</dbReference>
<proteinExistence type="predicted"/>
<dbReference type="GO" id="GO:0003677">
    <property type="term" value="F:DNA binding"/>
    <property type="evidence" value="ECO:0007669"/>
    <property type="project" value="InterPro"/>
</dbReference>
<dbReference type="PROSITE" id="PS50943">
    <property type="entry name" value="HTH_CROC1"/>
    <property type="match status" value="1"/>
</dbReference>
<evidence type="ECO:0000313" key="3">
    <source>
        <dbReference type="Proteomes" id="UP000236723"/>
    </source>
</evidence>
<dbReference type="OrthoDB" id="5177725at2"/>
<dbReference type="Proteomes" id="UP000236723">
    <property type="component" value="Unassembled WGS sequence"/>
</dbReference>
<dbReference type="SMART" id="SM00530">
    <property type="entry name" value="HTH_XRE"/>
    <property type="match status" value="1"/>
</dbReference>
<organism evidence="2 3">
    <name type="scientific">Thermomonospora echinospora</name>
    <dbReference type="NCBI Taxonomy" id="1992"/>
    <lineage>
        <taxon>Bacteria</taxon>
        <taxon>Bacillati</taxon>
        <taxon>Actinomycetota</taxon>
        <taxon>Actinomycetes</taxon>
        <taxon>Streptosporangiales</taxon>
        <taxon>Thermomonosporaceae</taxon>
        <taxon>Thermomonospora</taxon>
    </lineage>
</organism>
<gene>
    <name evidence="2" type="ORF">SAMN04489712_104461</name>
</gene>
<protein>
    <submittedName>
        <fullName evidence="2">Helix-turn-helix domain-containing protein</fullName>
    </submittedName>
</protein>
<feature type="domain" description="HTH cro/C1-type" evidence="1">
    <location>
        <begin position="18"/>
        <end position="72"/>
    </location>
</feature>
<dbReference type="AlphaFoldDB" id="A0A1H5ZBX5"/>
<sequence>MATSRTPTVRQRRLGAELRRLREERSLTGDGVAELLGWSPSKVSRIENARIGARVSDIRLLLELYEVDGSHLREVLALAEEAGQRGWWAQYSDLPAEYAAFIALEDEADAALQCESQVIPGLLQTERYARHVIRGWNTIATITPQAIERRVEVRMRRQELLTRPNPLRLSVVLDEAVLLRRVGDHATMHEQLNRLLELAALPSLRLRVLPLDGPHQPIVGESFILLEFSPAYDVTFPDVVHTESLTATQSQHESVTHSYRLAWESLAGQTLGNEESLERISRIARERWRS</sequence>
<dbReference type="Pfam" id="PF19054">
    <property type="entry name" value="DUF5753"/>
    <property type="match status" value="1"/>
</dbReference>
<evidence type="ECO:0000313" key="2">
    <source>
        <dbReference type="EMBL" id="SEG33574.1"/>
    </source>
</evidence>
<name>A0A1H5ZBX5_9ACTN</name>
<dbReference type="InterPro" id="IPR001387">
    <property type="entry name" value="Cro/C1-type_HTH"/>
</dbReference>
<keyword evidence="3" id="KW-1185">Reference proteome</keyword>
<evidence type="ECO:0000259" key="1">
    <source>
        <dbReference type="PROSITE" id="PS50943"/>
    </source>
</evidence>